<protein>
    <submittedName>
        <fullName evidence="2">Uncharacterized protein</fullName>
    </submittedName>
</protein>
<accession>A0A8A1L8S7</accession>
<dbReference type="VEuPathDB" id="FungiDB:I7I53_11199"/>
<keyword evidence="1" id="KW-0472">Membrane</keyword>
<dbReference type="AlphaFoldDB" id="A0A8A1L8S7"/>
<proteinExistence type="predicted"/>
<sequence>MLTLTAILIIFSLYIYIYFYILPIGRRKTCTISSGLEQTSIDSPAILDQGGIRRTVDEPLPKRRIQ</sequence>
<evidence type="ECO:0000256" key="1">
    <source>
        <dbReference type="SAM" id="Phobius"/>
    </source>
</evidence>
<keyword evidence="1" id="KW-0812">Transmembrane</keyword>
<dbReference type="EMBL" id="CP069102">
    <property type="protein sequence ID" value="QSS50489.1"/>
    <property type="molecule type" value="Genomic_DNA"/>
</dbReference>
<name>A0A8A1L8S7_AJEC8</name>
<keyword evidence="1" id="KW-1133">Transmembrane helix</keyword>
<evidence type="ECO:0000313" key="3">
    <source>
        <dbReference type="Proteomes" id="UP000663419"/>
    </source>
</evidence>
<evidence type="ECO:0000313" key="2">
    <source>
        <dbReference type="EMBL" id="QSS50489.1"/>
    </source>
</evidence>
<reference evidence="2" key="1">
    <citation type="submission" date="2021-01" db="EMBL/GenBank/DDBJ databases">
        <title>Chromosome-level genome assembly of a human fungal pathogen reveals clustering of transcriptionally co-regulated genes.</title>
        <authorList>
            <person name="Voorhies M."/>
            <person name="Cohen S."/>
            <person name="Shea T.P."/>
            <person name="Petrus S."/>
            <person name="Munoz J.F."/>
            <person name="Poplawski S."/>
            <person name="Goldman W.E."/>
            <person name="Michael T."/>
            <person name="Cuomo C.A."/>
            <person name="Sil A."/>
            <person name="Beyhan S."/>
        </authorList>
    </citation>
    <scope>NUCLEOTIDE SEQUENCE</scope>
    <source>
        <strain evidence="2">H88</strain>
    </source>
</reference>
<gene>
    <name evidence="2" type="ORF">I7I53_11199</name>
</gene>
<feature type="transmembrane region" description="Helical" evidence="1">
    <location>
        <begin position="6"/>
        <end position="24"/>
    </location>
</feature>
<organism evidence="2 3">
    <name type="scientific">Ajellomyces capsulatus (strain H88)</name>
    <name type="common">Darling's disease fungus</name>
    <name type="synonym">Histoplasma capsulatum</name>
    <dbReference type="NCBI Taxonomy" id="544711"/>
    <lineage>
        <taxon>Eukaryota</taxon>
        <taxon>Fungi</taxon>
        <taxon>Dikarya</taxon>
        <taxon>Ascomycota</taxon>
        <taxon>Pezizomycotina</taxon>
        <taxon>Eurotiomycetes</taxon>
        <taxon>Eurotiomycetidae</taxon>
        <taxon>Onygenales</taxon>
        <taxon>Ajellomycetaceae</taxon>
        <taxon>Histoplasma</taxon>
    </lineage>
</organism>
<dbReference type="Proteomes" id="UP000663419">
    <property type="component" value="Chromosome 1"/>
</dbReference>